<feature type="compositionally biased region" description="Acidic residues" evidence="2">
    <location>
        <begin position="1486"/>
        <end position="1504"/>
    </location>
</feature>
<dbReference type="GO" id="GO:0070182">
    <property type="term" value="F:DNA polymerase binding"/>
    <property type="evidence" value="ECO:0007669"/>
    <property type="project" value="TreeGrafter"/>
</dbReference>
<dbReference type="SUPFAM" id="SSF48371">
    <property type="entry name" value="ARM repeat"/>
    <property type="match status" value="1"/>
</dbReference>
<reference evidence="4" key="1">
    <citation type="journal article" date="2023" name="Commun. Biol.">
        <title>Genome analysis of Parmales, the sister group of diatoms, reveals the evolutionary specialization of diatoms from phago-mixotrophs to photoautotrophs.</title>
        <authorList>
            <person name="Ban H."/>
            <person name="Sato S."/>
            <person name="Yoshikawa S."/>
            <person name="Yamada K."/>
            <person name="Nakamura Y."/>
            <person name="Ichinomiya M."/>
            <person name="Sato N."/>
            <person name="Blanc-Mathieu R."/>
            <person name="Endo H."/>
            <person name="Kuwata A."/>
            <person name="Ogata H."/>
        </authorList>
    </citation>
    <scope>NUCLEOTIDE SEQUENCE [LARGE SCALE GENOMIC DNA]</scope>
</reference>
<dbReference type="OrthoDB" id="195089at2759"/>
<evidence type="ECO:0000313" key="3">
    <source>
        <dbReference type="EMBL" id="GMI27010.1"/>
    </source>
</evidence>
<feature type="coiled-coil region" evidence="1">
    <location>
        <begin position="565"/>
        <end position="592"/>
    </location>
</feature>
<dbReference type="EMBL" id="BRYA01000638">
    <property type="protein sequence ID" value="GMI27010.1"/>
    <property type="molecule type" value="Genomic_DNA"/>
</dbReference>
<comment type="caution">
    <text evidence="3">The sequence shown here is derived from an EMBL/GenBank/DDBJ whole genome shotgun (WGS) entry which is preliminary data.</text>
</comment>
<evidence type="ECO:0000256" key="1">
    <source>
        <dbReference type="SAM" id="Coils"/>
    </source>
</evidence>
<accession>A0A9W7FY71</accession>
<organism evidence="3 4">
    <name type="scientific">Triparma columacea</name>
    <dbReference type="NCBI Taxonomy" id="722753"/>
    <lineage>
        <taxon>Eukaryota</taxon>
        <taxon>Sar</taxon>
        <taxon>Stramenopiles</taxon>
        <taxon>Ochrophyta</taxon>
        <taxon>Bolidophyceae</taxon>
        <taxon>Parmales</taxon>
        <taxon>Triparmaceae</taxon>
        <taxon>Triparma</taxon>
    </lineage>
</organism>
<feature type="region of interest" description="Disordered" evidence="2">
    <location>
        <begin position="766"/>
        <end position="793"/>
    </location>
</feature>
<evidence type="ECO:0000256" key="2">
    <source>
        <dbReference type="SAM" id="MobiDB-lite"/>
    </source>
</evidence>
<feature type="region of interest" description="Disordered" evidence="2">
    <location>
        <begin position="1414"/>
        <end position="1504"/>
    </location>
</feature>
<dbReference type="InterPro" id="IPR016024">
    <property type="entry name" value="ARM-type_fold"/>
</dbReference>
<keyword evidence="4" id="KW-1185">Reference proteome</keyword>
<dbReference type="GO" id="GO:0006281">
    <property type="term" value="P:DNA repair"/>
    <property type="evidence" value="ECO:0007669"/>
    <property type="project" value="InterPro"/>
</dbReference>
<gene>
    <name evidence="3" type="ORF">TrCOL_g6178</name>
</gene>
<dbReference type="PANTHER" id="PTHR21818">
    <property type="entry name" value="BC025462 PROTEIN"/>
    <property type="match status" value="1"/>
</dbReference>
<feature type="compositionally biased region" description="Basic residues" evidence="2">
    <location>
        <begin position="1439"/>
        <end position="1448"/>
    </location>
</feature>
<evidence type="ECO:0000313" key="4">
    <source>
        <dbReference type="Proteomes" id="UP001165065"/>
    </source>
</evidence>
<proteinExistence type="predicted"/>
<dbReference type="PANTHER" id="PTHR21818:SF0">
    <property type="entry name" value="FANCONI ANEMIA GROUP I PROTEIN"/>
    <property type="match status" value="1"/>
</dbReference>
<protein>
    <submittedName>
        <fullName evidence="3">Uncharacterized protein</fullName>
    </submittedName>
</protein>
<name>A0A9W7FY71_9STRA</name>
<dbReference type="InterPro" id="IPR026171">
    <property type="entry name" value="FANCI"/>
</dbReference>
<dbReference type="Proteomes" id="UP001165065">
    <property type="component" value="Unassembled WGS sequence"/>
</dbReference>
<sequence>MPSDITTLLTHGSLEDFKTHISNVKSTSSINEGDSLSKVKVLLSSIANCPPDVASSLVNEALTTLLSFSGNLKPESIKDVVNDVEIYLKSEDNRERVISITTTLLPSLVSFLPPSHSPLISIMSTFHVCYATTLASVLREILGTTNSFTVDEEAWGKMVGAMNRENIPTLLYQLLLLSSSLSQTSTSTTPSPVVSILDAASKTISQLLPSDPSDKFIFANTLSHFLSALRNNRELAKTVTKYAKGELSSNLSPLTFARTSLISVTLMVGLASSSLSHKDSAISELKNLFVSCISYGHKSKDSKWIHRTISAMSPSSARTSIPTSHMMDTIEQLISISSDSAAFDTVASTLIDLGFLLIDEVKKDDKTPSPGQAESASQGRALLKRIFGMGGRKENRMRKTIVKKLSMHSTGRAPNAIEHAKLLNCLAKEKETRSYLADFAPDLAEWLLHLATGGLPPKAATDSLLPALFMLLEKSTAALDTAFVFTKKSLFSADIARRSAGASFLVMIYTATVLYSPDPAAEEELLGYISRCLGQSTDMRAAIYGTVTTIINCDPENLRAALALSNVLLAQLERLVEEKEGEEEAKERRERGITLSQGEGGGLSQVAQDAVIEDGCPVKVDTIVQEGNVKGGGENGGGTLAVANGMIMEPLIHLVMACGVVVKVLEEEDEEGGQLGRMLGSLRERVANTDIDAFMSSGDENEAEGDGSQGNHKRTLALSLTLLMLCNALSLTEPSKGTLTKLLSLREDALDSAVTIVLKIDASKKTKGDKSKGKGKKGGKEKKDKGVGKEVSSDRAMKSINELLASHQKSFLEKGGAVVATLLGDVYSSFLTKYGASEKETSALSSNSTFRKMCIEGAVDVLEHGALEGMVGAQVCTKLGPLVFTEFASLARKKMFTSMGTDKSPACVLALQGFKRCIEVMASIEHSMKPCQRIASVLDLSMNKAGSIKDDFRLKADLETARKAAKDGEERRAESFTNWEYRIICLLDVIIKPLEMDMDDGEENAYHSGGIIPELIATDMADEAILLVEVVEICSALVTDQGEKRRLAERLVSSWNVPNAAFQGPLHLGQGHGFSSIGGASALAAMSACVGGAVSLCGGLDGDVRLVAYEKDDPICSDPESLEEVRRGEGFSTGFKGFWDGMAENVGDRFPMGCVGVVAASLLDSLGKGSNFDDIEIMEEFVRKEKLIDCVDIAYNNEKDGKVLGPICKVVLAALDSALGDVEYVLKTVGSLAGEKEMVEGIDLVGLRMLAVAEVVSIMGPCVEMVSDYYSSACGVVRIAKKLYALNSRVMGLLVGNGLHVGRGYRSFMTEMSARTTKVTAALLLSVQDVKKMGRKDATISTASIENHGKIVSNLVFEKERSDVSLNKYAAKLKSQNKLKTSDWVKKQIIASAIRDFRINKDDLAKELRIAEDQKREKERGGGKKRKKGKKEKGEGDGKKKKKKKKKGKGEDEEGEGEVEEAKEVEEMEEDEDGSTQGTAETAEVIMEESEDEGGEGQSDDVSV</sequence>
<keyword evidence="1" id="KW-0175">Coiled coil</keyword>
<feature type="compositionally biased region" description="Acidic residues" evidence="2">
    <location>
        <begin position="1451"/>
        <end position="1474"/>
    </location>
</feature>
<feature type="compositionally biased region" description="Basic and acidic residues" evidence="2">
    <location>
        <begin position="781"/>
        <end position="793"/>
    </location>
</feature>